<dbReference type="PANTHER" id="PTHR48024">
    <property type="entry name" value="GEO13361P1-RELATED"/>
    <property type="match status" value="1"/>
</dbReference>
<dbReference type="EMBL" id="CATQJL010000326">
    <property type="protein sequence ID" value="CAJ0610534.1"/>
    <property type="molecule type" value="Genomic_DNA"/>
</dbReference>
<evidence type="ECO:0000256" key="4">
    <source>
        <dbReference type="ARBA" id="ARBA00022664"/>
    </source>
</evidence>
<evidence type="ECO:0000256" key="8">
    <source>
        <dbReference type="ARBA" id="ARBA00023242"/>
    </source>
</evidence>
<keyword evidence="7" id="KW-0508">mRNA splicing</keyword>
<dbReference type="GO" id="GO:0005829">
    <property type="term" value="C:cytosol"/>
    <property type="evidence" value="ECO:0007669"/>
    <property type="project" value="TreeGrafter"/>
</dbReference>
<dbReference type="Gene3D" id="3.30.70.330">
    <property type="match status" value="1"/>
</dbReference>
<evidence type="ECO:0000256" key="1">
    <source>
        <dbReference type="ARBA" id="ARBA00004123"/>
    </source>
</evidence>
<sequence>MLATGSRAELRHNIGFWPSAMGKSRKPDRSGAELSRCTCATADLYKWSSLGPILLGACTLDTEIAIVAFRLEKLEAFVEHSVRQLPGRLSARSPEALLTSRRDICVQCAVCSVCNVHIDMLPSSVYGQLSDPLVQAAAAALASAGTDSVIGSRDTMFTKIFVGGLPYHTSDKTLHEYFEQFGDIEEAVVITDRQTQKSRGYGFVTMKDRAAAERACKDPNPIIDGRKANVNLAYLGAKPRTNVQLAALANQVQLPLQTQLQALFPTRIGLPQLYYPSGLINPLLGAAAAQSQGAVDYSALAAAVANGQGAGAYAIPQAGSRFQVQAAQAAGLDPYGYAAAAGYGIVPGAYPLQSAQLAAAQQQLEHQRV</sequence>
<dbReference type="GO" id="GO:0006397">
    <property type="term" value="P:mRNA processing"/>
    <property type="evidence" value="ECO:0007669"/>
    <property type="project" value="UniProtKB-KW"/>
</dbReference>
<keyword evidence="8" id="KW-0539">Nucleus</keyword>
<dbReference type="PROSITE" id="PS50102">
    <property type="entry name" value="RRM"/>
    <property type="match status" value="1"/>
</dbReference>
<dbReference type="SMART" id="SM00360">
    <property type="entry name" value="RRM"/>
    <property type="match status" value="1"/>
</dbReference>
<evidence type="ECO:0000256" key="3">
    <source>
        <dbReference type="ARBA" id="ARBA00022490"/>
    </source>
</evidence>
<evidence type="ECO:0000256" key="7">
    <source>
        <dbReference type="ARBA" id="ARBA00023187"/>
    </source>
</evidence>
<dbReference type="GO" id="GO:0030154">
    <property type="term" value="P:cell differentiation"/>
    <property type="evidence" value="ECO:0007669"/>
    <property type="project" value="UniProtKB-KW"/>
</dbReference>
<dbReference type="Pfam" id="PF00076">
    <property type="entry name" value="RRM_1"/>
    <property type="match status" value="1"/>
</dbReference>
<dbReference type="AlphaFoldDB" id="A0AA36MEQ4"/>
<reference evidence="11" key="1">
    <citation type="submission" date="2023-07" db="EMBL/GenBank/DDBJ databases">
        <authorList>
            <consortium name="CYATHOMIX"/>
        </authorList>
    </citation>
    <scope>NUCLEOTIDE SEQUENCE</scope>
    <source>
        <strain evidence="11">N/A</strain>
    </source>
</reference>
<dbReference type="PANTHER" id="PTHR48024:SF56">
    <property type="entry name" value="HETEROGENEOUS NUCLEAR RIBONUCLEOPROTEIN A0"/>
    <property type="match status" value="1"/>
</dbReference>
<keyword evidence="12" id="KW-1185">Reference proteome</keyword>
<evidence type="ECO:0000256" key="2">
    <source>
        <dbReference type="ARBA" id="ARBA00004496"/>
    </source>
</evidence>
<dbReference type="InterPro" id="IPR000504">
    <property type="entry name" value="RRM_dom"/>
</dbReference>
<evidence type="ECO:0000313" key="12">
    <source>
        <dbReference type="Proteomes" id="UP001176961"/>
    </source>
</evidence>
<dbReference type="InterPro" id="IPR012677">
    <property type="entry name" value="Nucleotide-bd_a/b_plait_sf"/>
</dbReference>
<dbReference type="InterPro" id="IPR050886">
    <property type="entry name" value="RNA-binding_reg"/>
</dbReference>
<dbReference type="CDD" id="cd12384">
    <property type="entry name" value="RRM_RBM24_RBM38_like"/>
    <property type="match status" value="1"/>
</dbReference>
<keyword evidence="5" id="KW-0221">Differentiation</keyword>
<comment type="caution">
    <text evidence="11">The sequence shown here is derived from an EMBL/GenBank/DDBJ whole genome shotgun (WGS) entry which is preliminary data.</text>
</comment>
<protein>
    <recommendedName>
        <fullName evidence="10">RRM domain-containing protein</fullName>
    </recommendedName>
</protein>
<keyword evidence="4" id="KW-0507">mRNA processing</keyword>
<dbReference type="GO" id="GO:0003730">
    <property type="term" value="F:mRNA 3'-UTR binding"/>
    <property type="evidence" value="ECO:0007669"/>
    <property type="project" value="TreeGrafter"/>
</dbReference>
<dbReference type="SUPFAM" id="SSF54928">
    <property type="entry name" value="RNA-binding domain, RBD"/>
    <property type="match status" value="1"/>
</dbReference>
<evidence type="ECO:0000256" key="9">
    <source>
        <dbReference type="PROSITE-ProRule" id="PRU00176"/>
    </source>
</evidence>
<name>A0AA36MEQ4_CYLNA</name>
<keyword evidence="3" id="KW-0963">Cytoplasm</keyword>
<comment type="subcellular location">
    <subcellularLocation>
        <location evidence="2">Cytoplasm</location>
    </subcellularLocation>
    <subcellularLocation>
        <location evidence="1">Nucleus</location>
    </subcellularLocation>
</comment>
<evidence type="ECO:0000259" key="10">
    <source>
        <dbReference type="PROSITE" id="PS50102"/>
    </source>
</evidence>
<gene>
    <name evidence="11" type="ORF">CYNAS_LOCUS22517</name>
</gene>
<proteinExistence type="predicted"/>
<evidence type="ECO:0000313" key="11">
    <source>
        <dbReference type="EMBL" id="CAJ0610534.1"/>
    </source>
</evidence>
<dbReference type="GO" id="GO:0008380">
    <property type="term" value="P:RNA splicing"/>
    <property type="evidence" value="ECO:0007669"/>
    <property type="project" value="UniProtKB-KW"/>
</dbReference>
<evidence type="ECO:0000256" key="6">
    <source>
        <dbReference type="ARBA" id="ARBA00022884"/>
    </source>
</evidence>
<dbReference type="FunFam" id="3.30.70.330:FF:000077">
    <property type="entry name" value="RNA-binding motif protein 24"/>
    <property type="match status" value="1"/>
</dbReference>
<organism evidence="11 12">
    <name type="scientific">Cylicocyclus nassatus</name>
    <name type="common">Nematode worm</name>
    <dbReference type="NCBI Taxonomy" id="53992"/>
    <lineage>
        <taxon>Eukaryota</taxon>
        <taxon>Metazoa</taxon>
        <taxon>Ecdysozoa</taxon>
        <taxon>Nematoda</taxon>
        <taxon>Chromadorea</taxon>
        <taxon>Rhabditida</taxon>
        <taxon>Rhabditina</taxon>
        <taxon>Rhabditomorpha</taxon>
        <taxon>Strongyloidea</taxon>
        <taxon>Strongylidae</taxon>
        <taxon>Cylicocyclus</taxon>
    </lineage>
</organism>
<accession>A0AA36MEQ4</accession>
<feature type="domain" description="RRM" evidence="10">
    <location>
        <begin position="158"/>
        <end position="235"/>
    </location>
</feature>
<dbReference type="InterPro" id="IPR035979">
    <property type="entry name" value="RBD_domain_sf"/>
</dbReference>
<evidence type="ECO:0000256" key="5">
    <source>
        <dbReference type="ARBA" id="ARBA00022782"/>
    </source>
</evidence>
<dbReference type="Proteomes" id="UP001176961">
    <property type="component" value="Unassembled WGS sequence"/>
</dbReference>
<dbReference type="GO" id="GO:0005634">
    <property type="term" value="C:nucleus"/>
    <property type="evidence" value="ECO:0007669"/>
    <property type="project" value="UniProtKB-SubCell"/>
</dbReference>
<keyword evidence="6 9" id="KW-0694">RNA-binding</keyword>